<proteinExistence type="predicted"/>
<comment type="caution">
    <text evidence="1">The sequence shown here is derived from an EMBL/GenBank/DDBJ whole genome shotgun (WGS) entry which is preliminary data.</text>
</comment>
<protein>
    <submittedName>
        <fullName evidence="1">Uncharacterized protein</fullName>
    </submittedName>
</protein>
<organism evidence="1 2">
    <name type="scientific">Trifolium pratense</name>
    <name type="common">Red clover</name>
    <dbReference type="NCBI Taxonomy" id="57577"/>
    <lineage>
        <taxon>Eukaryota</taxon>
        <taxon>Viridiplantae</taxon>
        <taxon>Streptophyta</taxon>
        <taxon>Embryophyta</taxon>
        <taxon>Tracheophyta</taxon>
        <taxon>Spermatophyta</taxon>
        <taxon>Magnoliopsida</taxon>
        <taxon>eudicotyledons</taxon>
        <taxon>Gunneridae</taxon>
        <taxon>Pentapetalae</taxon>
        <taxon>rosids</taxon>
        <taxon>fabids</taxon>
        <taxon>Fabales</taxon>
        <taxon>Fabaceae</taxon>
        <taxon>Papilionoideae</taxon>
        <taxon>50 kb inversion clade</taxon>
        <taxon>NPAAA clade</taxon>
        <taxon>Hologalegina</taxon>
        <taxon>IRL clade</taxon>
        <taxon>Trifolieae</taxon>
        <taxon>Trifolium</taxon>
    </lineage>
</organism>
<dbReference type="AlphaFoldDB" id="A0A2K3JX23"/>
<reference evidence="1 2" key="1">
    <citation type="journal article" date="2014" name="Am. J. Bot.">
        <title>Genome assembly and annotation for red clover (Trifolium pratense; Fabaceae).</title>
        <authorList>
            <person name="Istvanek J."/>
            <person name="Jaros M."/>
            <person name="Krenek A."/>
            <person name="Repkova J."/>
        </authorList>
    </citation>
    <scope>NUCLEOTIDE SEQUENCE [LARGE SCALE GENOMIC DNA]</scope>
    <source>
        <strain evidence="2">cv. Tatra</strain>
        <tissue evidence="1">Young leaves</tissue>
    </source>
</reference>
<accession>A0A2K3JX23</accession>
<dbReference type="Proteomes" id="UP000236291">
    <property type="component" value="Unassembled WGS sequence"/>
</dbReference>
<evidence type="ECO:0000313" key="1">
    <source>
        <dbReference type="EMBL" id="PNX58597.1"/>
    </source>
</evidence>
<sequence length="46" mass="5161">MLFPSSKLPQAFSLDRWQWQPDPDTGLGIGQATYRGLRPGLYKPGL</sequence>
<feature type="non-terminal residue" evidence="1">
    <location>
        <position position="46"/>
    </location>
</feature>
<dbReference type="EMBL" id="ASHM01128406">
    <property type="protein sequence ID" value="PNX58597.1"/>
    <property type="molecule type" value="Genomic_DNA"/>
</dbReference>
<reference evidence="1 2" key="2">
    <citation type="journal article" date="2017" name="Front. Plant Sci.">
        <title>Gene Classification and Mining of Molecular Markers Useful in Red Clover (Trifolium pratense) Breeding.</title>
        <authorList>
            <person name="Istvanek J."/>
            <person name="Dluhosova J."/>
            <person name="Dluhos P."/>
            <person name="Patkova L."/>
            <person name="Nedelnik J."/>
            <person name="Repkova J."/>
        </authorList>
    </citation>
    <scope>NUCLEOTIDE SEQUENCE [LARGE SCALE GENOMIC DNA]</scope>
    <source>
        <strain evidence="2">cv. Tatra</strain>
        <tissue evidence="1">Young leaves</tissue>
    </source>
</reference>
<name>A0A2K3JX23_TRIPR</name>
<gene>
    <name evidence="1" type="ORF">L195_g059271</name>
</gene>
<evidence type="ECO:0000313" key="2">
    <source>
        <dbReference type="Proteomes" id="UP000236291"/>
    </source>
</evidence>